<evidence type="ECO:0000313" key="2">
    <source>
        <dbReference type="Proteomes" id="UP001066276"/>
    </source>
</evidence>
<evidence type="ECO:0000313" key="1">
    <source>
        <dbReference type="EMBL" id="KAJ1215863.1"/>
    </source>
</evidence>
<protein>
    <submittedName>
        <fullName evidence="1">Uncharacterized protein</fullName>
    </submittedName>
</protein>
<reference evidence="1" key="1">
    <citation type="journal article" date="2022" name="bioRxiv">
        <title>Sequencing and chromosome-scale assembly of the giantPleurodeles waltlgenome.</title>
        <authorList>
            <person name="Brown T."/>
            <person name="Elewa A."/>
            <person name="Iarovenko S."/>
            <person name="Subramanian E."/>
            <person name="Araus A.J."/>
            <person name="Petzold A."/>
            <person name="Susuki M."/>
            <person name="Suzuki K.-i.T."/>
            <person name="Hayashi T."/>
            <person name="Toyoda A."/>
            <person name="Oliveira C."/>
            <person name="Osipova E."/>
            <person name="Leigh N.D."/>
            <person name="Simon A."/>
            <person name="Yun M.H."/>
        </authorList>
    </citation>
    <scope>NUCLEOTIDE SEQUENCE</scope>
    <source>
        <strain evidence="1">20211129_DDA</strain>
        <tissue evidence="1">Liver</tissue>
    </source>
</reference>
<sequence length="122" mass="13654">MSRRVLRLIARDEPEKPALNGGSPSSDREYRYRGRTKEILVSSKNSSAIFGRAELKPNLQGMRKDYRYLTRVSPARPSRLTAGRVGTLYFANTPSIRLEKALAHLQYGVKHVLAATPLNIGT</sequence>
<comment type="caution">
    <text evidence="1">The sequence shown here is derived from an EMBL/GenBank/DDBJ whole genome shotgun (WGS) entry which is preliminary data.</text>
</comment>
<dbReference type="AlphaFoldDB" id="A0AAV7WRR5"/>
<keyword evidence="2" id="KW-1185">Reference proteome</keyword>
<accession>A0AAV7WRR5</accession>
<dbReference type="Proteomes" id="UP001066276">
    <property type="component" value="Chromosome 1_1"/>
</dbReference>
<name>A0AAV7WRR5_PLEWA</name>
<gene>
    <name evidence="1" type="ORF">NDU88_003470</name>
</gene>
<proteinExistence type="predicted"/>
<organism evidence="1 2">
    <name type="scientific">Pleurodeles waltl</name>
    <name type="common">Iberian ribbed newt</name>
    <dbReference type="NCBI Taxonomy" id="8319"/>
    <lineage>
        <taxon>Eukaryota</taxon>
        <taxon>Metazoa</taxon>
        <taxon>Chordata</taxon>
        <taxon>Craniata</taxon>
        <taxon>Vertebrata</taxon>
        <taxon>Euteleostomi</taxon>
        <taxon>Amphibia</taxon>
        <taxon>Batrachia</taxon>
        <taxon>Caudata</taxon>
        <taxon>Salamandroidea</taxon>
        <taxon>Salamandridae</taxon>
        <taxon>Pleurodelinae</taxon>
        <taxon>Pleurodeles</taxon>
    </lineage>
</organism>
<dbReference type="EMBL" id="JANPWB010000001">
    <property type="protein sequence ID" value="KAJ1215863.1"/>
    <property type="molecule type" value="Genomic_DNA"/>
</dbReference>